<keyword evidence="2" id="KW-0808">Transferase</keyword>
<dbReference type="SFLD" id="SFLDG00358">
    <property type="entry name" value="Main_(cytGST)"/>
    <property type="match status" value="1"/>
</dbReference>
<organism evidence="2 3">
    <name type="scientific">Labrys monachus</name>
    <dbReference type="NCBI Taxonomy" id="217067"/>
    <lineage>
        <taxon>Bacteria</taxon>
        <taxon>Pseudomonadati</taxon>
        <taxon>Pseudomonadota</taxon>
        <taxon>Alphaproteobacteria</taxon>
        <taxon>Hyphomicrobiales</taxon>
        <taxon>Xanthobacteraceae</taxon>
        <taxon>Labrys</taxon>
    </lineage>
</organism>
<reference evidence="2 3" key="1">
    <citation type="submission" date="2023-07" db="EMBL/GenBank/DDBJ databases">
        <title>Genomic Encyclopedia of Type Strains, Phase IV (KMG-IV): sequencing the most valuable type-strain genomes for metagenomic binning, comparative biology and taxonomic classification.</title>
        <authorList>
            <person name="Goeker M."/>
        </authorList>
    </citation>
    <scope>NUCLEOTIDE SEQUENCE [LARGE SCALE GENOMIC DNA]</scope>
    <source>
        <strain evidence="2 3">DSM 5896</strain>
    </source>
</reference>
<evidence type="ECO:0000313" key="2">
    <source>
        <dbReference type="EMBL" id="MDQ0394066.1"/>
    </source>
</evidence>
<dbReference type="CDD" id="cd03043">
    <property type="entry name" value="GST_N_1"/>
    <property type="match status" value="1"/>
</dbReference>
<accession>A0ABU0FHW1</accession>
<dbReference type="EC" id="2.5.1.18" evidence="2"/>
<dbReference type="Proteomes" id="UP001237448">
    <property type="component" value="Unassembled WGS sequence"/>
</dbReference>
<dbReference type="PANTHER" id="PTHR42673:SF4">
    <property type="entry name" value="MALEYLACETOACETATE ISOMERASE"/>
    <property type="match status" value="1"/>
</dbReference>
<evidence type="ECO:0000313" key="3">
    <source>
        <dbReference type="Proteomes" id="UP001237448"/>
    </source>
</evidence>
<keyword evidence="3" id="KW-1185">Reference proteome</keyword>
<dbReference type="InterPro" id="IPR040079">
    <property type="entry name" value="Glutathione_S-Trfase"/>
</dbReference>
<dbReference type="InterPro" id="IPR036282">
    <property type="entry name" value="Glutathione-S-Trfase_C_sf"/>
</dbReference>
<dbReference type="CDD" id="cd03194">
    <property type="entry name" value="GST_C_3"/>
    <property type="match status" value="1"/>
</dbReference>
<protein>
    <submittedName>
        <fullName evidence="2">Glutathione S-transferase</fullName>
        <ecNumber evidence="2">2.5.1.18</ecNumber>
    </submittedName>
</protein>
<dbReference type="Pfam" id="PF13410">
    <property type="entry name" value="GST_C_2"/>
    <property type="match status" value="1"/>
</dbReference>
<dbReference type="SFLD" id="SFLDS00019">
    <property type="entry name" value="Glutathione_Transferase_(cytos"/>
    <property type="match status" value="1"/>
</dbReference>
<dbReference type="Gene3D" id="3.40.30.10">
    <property type="entry name" value="Glutaredoxin"/>
    <property type="match status" value="1"/>
</dbReference>
<dbReference type="EMBL" id="JAUSVK010000001">
    <property type="protein sequence ID" value="MDQ0394066.1"/>
    <property type="molecule type" value="Genomic_DNA"/>
</dbReference>
<dbReference type="GO" id="GO:0004364">
    <property type="term" value="F:glutathione transferase activity"/>
    <property type="evidence" value="ECO:0007669"/>
    <property type="project" value="UniProtKB-EC"/>
</dbReference>
<evidence type="ECO:0000259" key="1">
    <source>
        <dbReference type="PROSITE" id="PS50404"/>
    </source>
</evidence>
<dbReference type="PANTHER" id="PTHR42673">
    <property type="entry name" value="MALEYLACETOACETATE ISOMERASE"/>
    <property type="match status" value="1"/>
</dbReference>
<feature type="domain" description="GST N-terminal" evidence="1">
    <location>
        <begin position="1"/>
        <end position="81"/>
    </location>
</feature>
<dbReference type="InterPro" id="IPR004045">
    <property type="entry name" value="Glutathione_S-Trfase_N"/>
</dbReference>
<dbReference type="InterPro" id="IPR036249">
    <property type="entry name" value="Thioredoxin-like_sf"/>
</dbReference>
<dbReference type="PROSITE" id="PS50404">
    <property type="entry name" value="GST_NTER"/>
    <property type="match status" value="1"/>
</dbReference>
<gene>
    <name evidence="2" type="ORF">J3R73_003858</name>
</gene>
<sequence length="215" mass="23938">MKLVIANKNYSSWSMRPWLAAKAAGITFDEEMIWLRRPETAALIRVQSPNGRVPALIDGDTIVFESIAILEYLAEVAPALWPENPGERAHARSISAEMHAGFLPLRRACPMNIKRRPASIALDADVQANVERVIDLIAGCRARFGRDGAFLFGQAFSNADAMWAPVVNRLHVYDIPVPPIVRRYMDAVMATPMWREWEEAALAETEIIADIDAVA</sequence>
<dbReference type="SUPFAM" id="SSF52833">
    <property type="entry name" value="Thioredoxin-like"/>
    <property type="match status" value="1"/>
</dbReference>
<comment type="caution">
    <text evidence="2">The sequence shown here is derived from an EMBL/GenBank/DDBJ whole genome shotgun (WGS) entry which is preliminary data.</text>
</comment>
<proteinExistence type="predicted"/>
<dbReference type="SUPFAM" id="SSF47616">
    <property type="entry name" value="GST C-terminal domain-like"/>
    <property type="match status" value="1"/>
</dbReference>
<dbReference type="Gene3D" id="1.20.1050.10">
    <property type="match status" value="1"/>
</dbReference>
<dbReference type="Pfam" id="PF13409">
    <property type="entry name" value="GST_N_2"/>
    <property type="match status" value="1"/>
</dbReference>
<name>A0ABU0FHW1_9HYPH</name>